<dbReference type="Gene3D" id="3.30.540.10">
    <property type="entry name" value="Fructose-1,6-Bisphosphatase, subunit A, domain 1"/>
    <property type="match status" value="1"/>
</dbReference>
<feature type="region of interest" description="Disordered" evidence="15">
    <location>
        <begin position="92"/>
        <end position="116"/>
    </location>
</feature>
<evidence type="ECO:0000256" key="13">
    <source>
        <dbReference type="ARBA" id="ARBA00042119"/>
    </source>
</evidence>
<feature type="binding site" evidence="14">
    <location>
        <position position="276"/>
    </location>
    <ligand>
        <name>Mg(2+)</name>
        <dbReference type="ChEBI" id="CHEBI:18420"/>
        <label>1</label>
        <note>catalytic</note>
    </ligand>
</feature>
<feature type="binding site" evidence="14">
    <location>
        <position position="187"/>
    </location>
    <ligand>
        <name>Mg(2+)</name>
        <dbReference type="ChEBI" id="CHEBI:18420"/>
        <label>1</label>
        <note>catalytic</note>
    </ligand>
</feature>
<comment type="caution">
    <text evidence="17">The sequence shown here is derived from an EMBL/GenBank/DDBJ whole genome shotgun (WGS) entry which is preliminary data.</text>
</comment>
<comment type="subcellular location">
    <subcellularLocation>
        <location evidence="3">Membrane</location>
        <topology evidence="3">Single-pass membrane protein</topology>
    </subcellularLocation>
</comment>
<evidence type="ECO:0000256" key="12">
    <source>
        <dbReference type="ARBA" id="ARBA00023136"/>
    </source>
</evidence>
<dbReference type="Proteomes" id="UP001152320">
    <property type="component" value="Chromosome 11"/>
</dbReference>
<name>A0A9Q1H3B5_HOLLE</name>
<feature type="binding site" evidence="14">
    <location>
        <position position="184"/>
    </location>
    <ligand>
        <name>Mg(2+)</name>
        <dbReference type="ChEBI" id="CHEBI:18420"/>
        <label>1</label>
        <note>catalytic</note>
    </ligand>
</feature>
<dbReference type="FunFam" id="3.40.190.80:FF:000007">
    <property type="entry name" value="Blast:Putative inositol monophosphatase 3"/>
    <property type="match status" value="1"/>
</dbReference>
<dbReference type="FunFam" id="3.30.540.10:FF:000012">
    <property type="entry name" value="Blast:Putative inositol monophosphatase 3"/>
    <property type="match status" value="1"/>
</dbReference>
<feature type="binding site" evidence="14">
    <location>
        <position position="140"/>
    </location>
    <ligand>
        <name>Mg(2+)</name>
        <dbReference type="ChEBI" id="CHEBI:18420"/>
        <label>1</label>
        <note>catalytic</note>
    </ligand>
</feature>
<dbReference type="GO" id="GO:0046872">
    <property type="term" value="F:metal ion binding"/>
    <property type="evidence" value="ECO:0007669"/>
    <property type="project" value="UniProtKB-KW"/>
</dbReference>
<dbReference type="AlphaFoldDB" id="A0A9Q1H3B5"/>
<evidence type="ECO:0000256" key="7">
    <source>
        <dbReference type="ARBA" id="ARBA00022692"/>
    </source>
</evidence>
<keyword evidence="8 14" id="KW-0479">Metal-binding</keyword>
<dbReference type="GO" id="GO:0008254">
    <property type="term" value="F:3'-nucleotidase activity"/>
    <property type="evidence" value="ECO:0007669"/>
    <property type="project" value="TreeGrafter"/>
</dbReference>
<dbReference type="GO" id="GO:0016020">
    <property type="term" value="C:membrane"/>
    <property type="evidence" value="ECO:0007669"/>
    <property type="project" value="UniProtKB-SubCell"/>
</dbReference>
<dbReference type="PANTHER" id="PTHR43028">
    <property type="entry name" value="3'(2'),5'-BISPHOSPHATE NUCLEOTIDASE 1"/>
    <property type="match status" value="1"/>
</dbReference>
<evidence type="ECO:0000256" key="8">
    <source>
        <dbReference type="ARBA" id="ARBA00022723"/>
    </source>
</evidence>
<dbReference type="EC" id="3.1.3.25" evidence="6"/>
<evidence type="ECO:0000313" key="18">
    <source>
        <dbReference type="Proteomes" id="UP001152320"/>
    </source>
</evidence>
<proteinExistence type="inferred from homology"/>
<dbReference type="SUPFAM" id="SSF56655">
    <property type="entry name" value="Carbohydrate phosphatase"/>
    <property type="match status" value="1"/>
</dbReference>
<dbReference type="OrthoDB" id="74460at2759"/>
<evidence type="ECO:0000256" key="16">
    <source>
        <dbReference type="SAM" id="Phobius"/>
    </source>
</evidence>
<evidence type="ECO:0000256" key="4">
    <source>
        <dbReference type="ARBA" id="ARBA00005152"/>
    </source>
</evidence>
<evidence type="ECO:0000256" key="6">
    <source>
        <dbReference type="ARBA" id="ARBA00013106"/>
    </source>
</evidence>
<keyword evidence="9" id="KW-0378">Hydrolase</keyword>
<dbReference type="Gene3D" id="3.40.190.80">
    <property type="match status" value="1"/>
</dbReference>
<sequence length="331" mass="36316">MTATYAHEVESDTNRIYLRKMNNVKISPIGIVVLVFLGVLTLYYIQRSWLGSSSSEISDVRGVSGHTISLKQLLSASIYAAERGGVEVVKVRSEADMHEKSKGKTKEGANNPVTDGDMKSHEAIVHALKVTFPGLPIVSEESEEKKKKWDPKEVKKLELNHPEINGLSLVDKEVPIGDVTIWVDPLDATQEYTVWAWVNHGHSKQLTAPTYKDSLKTSPKIIVSRSHAGNVEAKAKETFGEGVEVIAAGGAGYKVLELFAGNADAYIHTTLIKKWDICAGNAILKEMNSKMTTLKGEPITYEFTSNPKNDGGLLATIWDHSNFLAKLSQVS</sequence>
<dbReference type="EMBL" id="JAIZAY010000011">
    <property type="protein sequence ID" value="KAJ8033762.1"/>
    <property type="molecule type" value="Genomic_DNA"/>
</dbReference>
<feature type="compositionally biased region" description="Basic and acidic residues" evidence="15">
    <location>
        <begin position="92"/>
        <end position="107"/>
    </location>
</feature>
<keyword evidence="12 16" id="KW-0472">Membrane</keyword>
<evidence type="ECO:0000256" key="2">
    <source>
        <dbReference type="ARBA" id="ARBA00001946"/>
    </source>
</evidence>
<evidence type="ECO:0000256" key="10">
    <source>
        <dbReference type="ARBA" id="ARBA00022842"/>
    </source>
</evidence>
<evidence type="ECO:0000313" key="17">
    <source>
        <dbReference type="EMBL" id="KAJ8033762.1"/>
    </source>
</evidence>
<evidence type="ECO:0000256" key="9">
    <source>
        <dbReference type="ARBA" id="ARBA00022801"/>
    </source>
</evidence>
<dbReference type="PANTHER" id="PTHR43028:SF4">
    <property type="entry name" value="INOSITOL MONOPHOSPHATASE 3"/>
    <property type="match status" value="1"/>
</dbReference>
<feature type="transmembrane region" description="Helical" evidence="16">
    <location>
        <begin position="26"/>
        <end position="45"/>
    </location>
</feature>
<comment type="similarity">
    <text evidence="5">Belongs to the inositol monophosphatase superfamily.</text>
</comment>
<dbReference type="InterPro" id="IPR050725">
    <property type="entry name" value="CysQ/Inositol_MonoPase"/>
</dbReference>
<accession>A0A9Q1H3B5</accession>
<reference evidence="17" key="1">
    <citation type="submission" date="2021-10" db="EMBL/GenBank/DDBJ databases">
        <title>Tropical sea cucumber genome reveals ecological adaptation and Cuvierian tubules defense mechanism.</title>
        <authorList>
            <person name="Chen T."/>
        </authorList>
    </citation>
    <scope>NUCLEOTIDE SEQUENCE</scope>
    <source>
        <strain evidence="17">Nanhai2018</strain>
        <tissue evidence="17">Muscle</tissue>
    </source>
</reference>
<comment type="catalytic activity">
    <reaction evidence="1">
        <text>a myo-inositol phosphate + H2O = myo-inositol + phosphate</text>
        <dbReference type="Rhea" id="RHEA:24056"/>
        <dbReference type="ChEBI" id="CHEBI:15377"/>
        <dbReference type="ChEBI" id="CHEBI:17268"/>
        <dbReference type="ChEBI" id="CHEBI:43474"/>
        <dbReference type="ChEBI" id="CHEBI:84139"/>
        <dbReference type="EC" id="3.1.3.25"/>
    </reaction>
</comment>
<gene>
    <name evidence="17" type="ORF">HOLleu_24115</name>
</gene>
<protein>
    <recommendedName>
        <fullName evidence="6">inositol-phosphate phosphatase</fullName>
        <ecNumber evidence="6">3.1.3.25</ecNumber>
    </recommendedName>
    <alternativeName>
        <fullName evidence="13">Myo-inositol monophosphatase A3</fullName>
    </alternativeName>
</protein>
<organism evidence="17 18">
    <name type="scientific">Holothuria leucospilota</name>
    <name type="common">Black long sea cucumber</name>
    <name type="synonym">Mertensiothuria leucospilota</name>
    <dbReference type="NCBI Taxonomy" id="206669"/>
    <lineage>
        <taxon>Eukaryota</taxon>
        <taxon>Metazoa</taxon>
        <taxon>Echinodermata</taxon>
        <taxon>Eleutherozoa</taxon>
        <taxon>Echinozoa</taxon>
        <taxon>Holothuroidea</taxon>
        <taxon>Aspidochirotacea</taxon>
        <taxon>Aspidochirotida</taxon>
        <taxon>Holothuriidae</taxon>
        <taxon>Holothuria</taxon>
    </lineage>
</organism>
<dbReference type="GO" id="GO:0052834">
    <property type="term" value="F:inositol monophosphate phosphatase activity"/>
    <property type="evidence" value="ECO:0007669"/>
    <property type="project" value="UniProtKB-EC"/>
</dbReference>
<evidence type="ECO:0000256" key="15">
    <source>
        <dbReference type="SAM" id="MobiDB-lite"/>
    </source>
</evidence>
<evidence type="ECO:0000256" key="1">
    <source>
        <dbReference type="ARBA" id="ARBA00001033"/>
    </source>
</evidence>
<feature type="binding site" evidence="14">
    <location>
        <position position="186"/>
    </location>
    <ligand>
        <name>Mg(2+)</name>
        <dbReference type="ChEBI" id="CHEBI:18420"/>
        <label>1</label>
        <note>catalytic</note>
    </ligand>
</feature>
<comment type="pathway">
    <text evidence="4">Polyol metabolism; myo-inositol biosynthesis; myo-inositol from D-glucose 6-phosphate: step 2/2.</text>
</comment>
<dbReference type="PRINTS" id="PR00377">
    <property type="entry name" value="IMPHPHTASES"/>
</dbReference>
<dbReference type="GO" id="GO:0005794">
    <property type="term" value="C:Golgi apparatus"/>
    <property type="evidence" value="ECO:0007669"/>
    <property type="project" value="UniProtKB-ARBA"/>
</dbReference>
<comment type="cofactor">
    <cofactor evidence="2 14">
        <name>Mg(2+)</name>
        <dbReference type="ChEBI" id="CHEBI:18420"/>
    </cofactor>
</comment>
<evidence type="ECO:0000256" key="3">
    <source>
        <dbReference type="ARBA" id="ARBA00004167"/>
    </source>
</evidence>
<evidence type="ECO:0000256" key="5">
    <source>
        <dbReference type="ARBA" id="ARBA00009759"/>
    </source>
</evidence>
<keyword evidence="10 14" id="KW-0460">Magnesium</keyword>
<keyword evidence="18" id="KW-1185">Reference proteome</keyword>
<dbReference type="InterPro" id="IPR000760">
    <property type="entry name" value="Inositol_monophosphatase-like"/>
</dbReference>
<dbReference type="Pfam" id="PF00459">
    <property type="entry name" value="Inositol_P"/>
    <property type="match status" value="2"/>
</dbReference>
<keyword evidence="7 16" id="KW-0812">Transmembrane</keyword>
<evidence type="ECO:0000256" key="11">
    <source>
        <dbReference type="ARBA" id="ARBA00022989"/>
    </source>
</evidence>
<keyword evidence="11 16" id="KW-1133">Transmembrane helix</keyword>
<evidence type="ECO:0000256" key="14">
    <source>
        <dbReference type="PIRSR" id="PIRSR600760-2"/>
    </source>
</evidence>